<dbReference type="PRINTS" id="PR00081">
    <property type="entry name" value="GDHRDH"/>
</dbReference>
<name>A0ABR3YIX8_9PEZI</name>
<comment type="similarity">
    <text evidence="1">Belongs to the short-chain dehydrogenases/reductases (SDR) family.</text>
</comment>
<sequence length="190" mass="20028">MFGAFPLAGKIVAVTGGASGIGLAFCKLALSSNARVIIADLKLNRDTEALVADNNKASFYKCDVRNWKELEDLVPFSESKFGNVPDVYAANAGIAESNSTGFWNDAEEDKYAALEVNLGHPIKLSRIAIRALSSRGKKGVVVITSSIAGMHGHFTTPLYSASKHGTIGLIKSMALAETEANVKVVGICPG</sequence>
<comment type="caution">
    <text evidence="4">The sequence shown here is derived from an EMBL/GenBank/DDBJ whole genome shotgun (WGS) entry which is preliminary data.</text>
</comment>
<dbReference type="PANTHER" id="PTHR44229">
    <property type="entry name" value="15-HYDROXYPROSTAGLANDIN DEHYDROGENASE [NAD(+)]"/>
    <property type="match status" value="1"/>
</dbReference>
<evidence type="ECO:0000313" key="5">
    <source>
        <dbReference type="Proteomes" id="UP001583186"/>
    </source>
</evidence>
<dbReference type="EMBL" id="JAWCUI010000103">
    <property type="protein sequence ID" value="KAL1887990.1"/>
    <property type="molecule type" value="Genomic_DNA"/>
</dbReference>
<dbReference type="Pfam" id="PF00106">
    <property type="entry name" value="adh_short"/>
    <property type="match status" value="1"/>
</dbReference>
<accession>A0ABR3YIX8</accession>
<evidence type="ECO:0000256" key="3">
    <source>
        <dbReference type="ARBA" id="ARBA00023002"/>
    </source>
</evidence>
<keyword evidence="3" id="KW-0560">Oxidoreductase</keyword>
<dbReference type="Gene3D" id="3.40.50.720">
    <property type="entry name" value="NAD(P)-binding Rossmann-like Domain"/>
    <property type="match status" value="1"/>
</dbReference>
<dbReference type="SUPFAM" id="SSF51735">
    <property type="entry name" value="NAD(P)-binding Rossmann-fold domains"/>
    <property type="match status" value="1"/>
</dbReference>
<organism evidence="4 5">
    <name type="scientific">Sporothrix stenoceras</name>
    <dbReference type="NCBI Taxonomy" id="5173"/>
    <lineage>
        <taxon>Eukaryota</taxon>
        <taxon>Fungi</taxon>
        <taxon>Dikarya</taxon>
        <taxon>Ascomycota</taxon>
        <taxon>Pezizomycotina</taxon>
        <taxon>Sordariomycetes</taxon>
        <taxon>Sordariomycetidae</taxon>
        <taxon>Ophiostomatales</taxon>
        <taxon>Ophiostomataceae</taxon>
        <taxon>Sporothrix</taxon>
    </lineage>
</organism>
<gene>
    <name evidence="4" type="ORF">Sste5346_009872</name>
</gene>
<protein>
    <recommendedName>
        <fullName evidence="6">NAD(P)-binding protein</fullName>
    </recommendedName>
</protein>
<dbReference type="PROSITE" id="PS00061">
    <property type="entry name" value="ADH_SHORT"/>
    <property type="match status" value="1"/>
</dbReference>
<dbReference type="Proteomes" id="UP001583186">
    <property type="component" value="Unassembled WGS sequence"/>
</dbReference>
<evidence type="ECO:0008006" key="6">
    <source>
        <dbReference type="Google" id="ProtNLM"/>
    </source>
</evidence>
<dbReference type="InterPro" id="IPR002347">
    <property type="entry name" value="SDR_fam"/>
</dbReference>
<evidence type="ECO:0000256" key="1">
    <source>
        <dbReference type="ARBA" id="ARBA00006484"/>
    </source>
</evidence>
<keyword evidence="5" id="KW-1185">Reference proteome</keyword>
<dbReference type="InterPro" id="IPR020904">
    <property type="entry name" value="Sc_DH/Rdtase_CS"/>
</dbReference>
<proteinExistence type="inferred from homology"/>
<dbReference type="InterPro" id="IPR036291">
    <property type="entry name" value="NAD(P)-bd_dom_sf"/>
</dbReference>
<dbReference type="PANTHER" id="PTHR44229:SF4">
    <property type="entry name" value="15-HYDROXYPROSTAGLANDIN DEHYDROGENASE [NAD(+)]"/>
    <property type="match status" value="1"/>
</dbReference>
<evidence type="ECO:0000313" key="4">
    <source>
        <dbReference type="EMBL" id="KAL1887990.1"/>
    </source>
</evidence>
<reference evidence="4 5" key="1">
    <citation type="journal article" date="2024" name="IMA Fungus">
        <title>IMA Genome - F19 : A genome assembly and annotation guide to empower mycologists, including annotated draft genome sequences of Ceratocystis pirilliformis, Diaporthe australafricana, Fusarium ophioides, Paecilomyces lecythidis, and Sporothrix stenoceras.</title>
        <authorList>
            <person name="Aylward J."/>
            <person name="Wilson A.M."/>
            <person name="Visagie C.M."/>
            <person name="Spraker J."/>
            <person name="Barnes I."/>
            <person name="Buitendag C."/>
            <person name="Ceriani C."/>
            <person name="Del Mar Angel L."/>
            <person name="du Plessis D."/>
            <person name="Fuchs T."/>
            <person name="Gasser K."/>
            <person name="Kramer D."/>
            <person name="Li W."/>
            <person name="Munsamy K."/>
            <person name="Piso A."/>
            <person name="Price J.L."/>
            <person name="Sonnekus B."/>
            <person name="Thomas C."/>
            <person name="van der Nest A."/>
            <person name="van Dijk A."/>
            <person name="van Heerden A."/>
            <person name="van Vuuren N."/>
            <person name="Yilmaz N."/>
            <person name="Duong T.A."/>
            <person name="van der Merwe N.A."/>
            <person name="Wingfield M.J."/>
            <person name="Wingfield B.D."/>
        </authorList>
    </citation>
    <scope>NUCLEOTIDE SEQUENCE [LARGE SCALE GENOMIC DNA]</scope>
    <source>
        <strain evidence="4 5">CMW 5346</strain>
    </source>
</reference>
<keyword evidence="2" id="KW-0521">NADP</keyword>
<evidence type="ECO:0000256" key="2">
    <source>
        <dbReference type="ARBA" id="ARBA00022857"/>
    </source>
</evidence>